<reference evidence="2" key="1">
    <citation type="journal article" date="2006" name="PLoS Biol.">
        <title>Macronuclear genome sequence of the ciliate Tetrahymena thermophila, a model eukaryote.</title>
        <authorList>
            <person name="Eisen J.A."/>
            <person name="Coyne R.S."/>
            <person name="Wu M."/>
            <person name="Wu D."/>
            <person name="Thiagarajan M."/>
            <person name="Wortman J.R."/>
            <person name="Badger J.H."/>
            <person name="Ren Q."/>
            <person name="Amedeo P."/>
            <person name="Jones K.M."/>
            <person name="Tallon L.J."/>
            <person name="Delcher A.L."/>
            <person name="Salzberg S.L."/>
            <person name="Silva J.C."/>
            <person name="Haas B.J."/>
            <person name="Majoros W.H."/>
            <person name="Farzad M."/>
            <person name="Carlton J.M."/>
            <person name="Smith R.K. Jr."/>
            <person name="Garg J."/>
            <person name="Pearlman R.E."/>
            <person name="Karrer K.M."/>
            <person name="Sun L."/>
            <person name="Manning G."/>
            <person name="Elde N.C."/>
            <person name="Turkewitz A.P."/>
            <person name="Asai D.J."/>
            <person name="Wilkes D.E."/>
            <person name="Wang Y."/>
            <person name="Cai H."/>
            <person name="Collins K."/>
            <person name="Stewart B.A."/>
            <person name="Lee S.R."/>
            <person name="Wilamowska K."/>
            <person name="Weinberg Z."/>
            <person name="Ruzzo W.L."/>
            <person name="Wloga D."/>
            <person name="Gaertig J."/>
            <person name="Frankel J."/>
            <person name="Tsao C.-C."/>
            <person name="Gorovsky M.A."/>
            <person name="Keeling P.J."/>
            <person name="Waller R.F."/>
            <person name="Patron N.J."/>
            <person name="Cherry J.M."/>
            <person name="Stover N.A."/>
            <person name="Krieger C.J."/>
            <person name="del Toro C."/>
            <person name="Ryder H.F."/>
            <person name="Williamson S.C."/>
            <person name="Barbeau R.A."/>
            <person name="Hamilton E.P."/>
            <person name="Orias E."/>
        </authorList>
    </citation>
    <scope>NUCLEOTIDE SEQUENCE [LARGE SCALE GENOMIC DNA]</scope>
    <source>
        <strain evidence="2">SB210</strain>
    </source>
</reference>
<keyword evidence="2" id="KW-1185">Reference proteome</keyword>
<dbReference type="HOGENOM" id="CLU_1130999_0_0_1"/>
<dbReference type="KEGG" id="tet:TTHERM_00414470"/>
<dbReference type="EMBL" id="GG662856">
    <property type="protein sequence ID" value="EAR86967.1"/>
    <property type="molecule type" value="Genomic_DNA"/>
</dbReference>
<proteinExistence type="predicted"/>
<organism evidence="1 2">
    <name type="scientific">Tetrahymena thermophila (strain SB210)</name>
    <dbReference type="NCBI Taxonomy" id="312017"/>
    <lineage>
        <taxon>Eukaryota</taxon>
        <taxon>Sar</taxon>
        <taxon>Alveolata</taxon>
        <taxon>Ciliophora</taxon>
        <taxon>Intramacronucleata</taxon>
        <taxon>Oligohymenophorea</taxon>
        <taxon>Hymenostomatida</taxon>
        <taxon>Tetrahymenina</taxon>
        <taxon>Tetrahymenidae</taxon>
        <taxon>Tetrahymena</taxon>
    </lineage>
</organism>
<dbReference type="InParanoid" id="Q22P44"/>
<sequence>MVRNVKIQVDFLFNAFYSMNSQFLKQTFIIRAVKIDKIIPEADKIDYQVDRQNTFAATEEQRAIKLYKPLEEYIQVQNLCQKQNSLKQCLTSVKNVTYKKQRYINAQETMQTMIAKLSLYFKFKILTIDDKEQIQKIDSSLQLSALFPVQSPNKQTIIQVKEIKIMNLQMAIGIYILGLSSIMERMVSYKQSRKKQMSIFNLNYLQSNLDDNKNLDKKNAKVSSLKNYMSYKQTSDSETDNNQLIN</sequence>
<dbReference type="RefSeq" id="XP_001007212.1">
    <property type="nucleotide sequence ID" value="XM_001007212.1"/>
</dbReference>
<accession>Q22P44</accession>
<protein>
    <submittedName>
        <fullName evidence="1">Uncharacterized protein</fullName>
    </submittedName>
</protein>
<dbReference type="Proteomes" id="UP000009168">
    <property type="component" value="Unassembled WGS sequence"/>
</dbReference>
<gene>
    <name evidence="1" type="ORF">TTHERM_00414470</name>
</gene>
<evidence type="ECO:0000313" key="2">
    <source>
        <dbReference type="Proteomes" id="UP000009168"/>
    </source>
</evidence>
<dbReference type="GeneID" id="7834988"/>
<evidence type="ECO:0000313" key="1">
    <source>
        <dbReference type="EMBL" id="EAR86967.1"/>
    </source>
</evidence>
<name>Q22P44_TETTS</name>
<dbReference type="AlphaFoldDB" id="Q22P44"/>